<dbReference type="EC" id="3.6.1.7" evidence="2 5"/>
<dbReference type="SUPFAM" id="SSF54975">
    <property type="entry name" value="Acylphosphatase/BLUF domain-like"/>
    <property type="match status" value="1"/>
</dbReference>
<keyword evidence="9" id="KW-1185">Reference proteome</keyword>
<dbReference type="EMBL" id="JAIMJA010000009">
    <property type="protein sequence ID" value="MCE2595271.1"/>
    <property type="molecule type" value="Genomic_DNA"/>
</dbReference>
<evidence type="ECO:0000259" key="7">
    <source>
        <dbReference type="PROSITE" id="PS51160"/>
    </source>
</evidence>
<evidence type="ECO:0000256" key="3">
    <source>
        <dbReference type="ARBA" id="ARBA00015991"/>
    </source>
</evidence>
<evidence type="ECO:0000313" key="9">
    <source>
        <dbReference type="Proteomes" id="UP001201273"/>
    </source>
</evidence>
<sequence>MSKIGVHVVVSGTVQEVGFRFFTVREAERLGIVGHVRNLESGEVDIEAFGEPEAIKNFLAFLEHGPKTAMVEHLVAKEIPVKHLISFTSS</sequence>
<proteinExistence type="inferred from homology"/>
<dbReference type="Pfam" id="PF00708">
    <property type="entry name" value="Acylphosphatase"/>
    <property type="match status" value="1"/>
</dbReference>
<comment type="caution">
    <text evidence="8">The sequence shown here is derived from an EMBL/GenBank/DDBJ whole genome shotgun (WGS) entry which is preliminary data.</text>
</comment>
<feature type="active site" evidence="5">
    <location>
        <position position="20"/>
    </location>
</feature>
<evidence type="ECO:0000256" key="6">
    <source>
        <dbReference type="RuleBase" id="RU004168"/>
    </source>
</evidence>
<dbReference type="InterPro" id="IPR036046">
    <property type="entry name" value="Acylphosphatase-like_dom_sf"/>
</dbReference>
<comment type="similarity">
    <text evidence="1 6">Belongs to the acylphosphatase family.</text>
</comment>
<dbReference type="PANTHER" id="PTHR47268">
    <property type="entry name" value="ACYLPHOSPHATASE"/>
    <property type="match status" value="1"/>
</dbReference>
<dbReference type="PROSITE" id="PS51160">
    <property type="entry name" value="ACYLPHOSPHATASE_3"/>
    <property type="match status" value="1"/>
</dbReference>
<accession>A0ABS8WCD3</accession>
<evidence type="ECO:0000256" key="2">
    <source>
        <dbReference type="ARBA" id="ARBA00012150"/>
    </source>
</evidence>
<comment type="catalytic activity">
    <reaction evidence="4 5">
        <text>an acyl phosphate + H2O = a carboxylate + phosphate + H(+)</text>
        <dbReference type="Rhea" id="RHEA:14965"/>
        <dbReference type="ChEBI" id="CHEBI:15377"/>
        <dbReference type="ChEBI" id="CHEBI:15378"/>
        <dbReference type="ChEBI" id="CHEBI:29067"/>
        <dbReference type="ChEBI" id="CHEBI:43474"/>
        <dbReference type="ChEBI" id="CHEBI:59918"/>
        <dbReference type="EC" id="3.6.1.7"/>
    </reaction>
</comment>
<protein>
    <recommendedName>
        <fullName evidence="3 5">acylphosphatase</fullName>
        <ecNumber evidence="2 5">3.6.1.7</ecNumber>
    </recommendedName>
</protein>
<dbReference type="Proteomes" id="UP001201273">
    <property type="component" value="Unassembled WGS sequence"/>
</dbReference>
<dbReference type="Gene3D" id="3.30.70.100">
    <property type="match status" value="1"/>
</dbReference>
<feature type="domain" description="Acylphosphatase-like" evidence="7">
    <location>
        <begin position="5"/>
        <end position="90"/>
    </location>
</feature>
<evidence type="ECO:0000256" key="5">
    <source>
        <dbReference type="PROSITE-ProRule" id="PRU00520"/>
    </source>
</evidence>
<name>A0ABS8WCD3_9GAMM</name>
<evidence type="ECO:0000256" key="4">
    <source>
        <dbReference type="ARBA" id="ARBA00047645"/>
    </source>
</evidence>
<dbReference type="RefSeq" id="WP_232801286.1">
    <property type="nucleotide sequence ID" value="NZ_CP170335.1"/>
</dbReference>
<feature type="active site" evidence="5">
    <location>
        <position position="38"/>
    </location>
</feature>
<reference evidence="8 9" key="1">
    <citation type="journal article" date="2022" name="Environ. Microbiol. Rep.">
        <title>Eco-phylogenetic analyses reveal divergent evolution of vitamin B12 metabolism in the marine bacterial family 'Psychromonadaceae'.</title>
        <authorList>
            <person name="Jin X."/>
            <person name="Yang Y."/>
            <person name="Cao H."/>
            <person name="Gao B."/>
            <person name="Zhao Z."/>
        </authorList>
    </citation>
    <scope>NUCLEOTIDE SEQUENCE [LARGE SCALE GENOMIC DNA]</scope>
    <source>
        <strain evidence="8 9">MKS20</strain>
    </source>
</reference>
<dbReference type="InterPro" id="IPR001792">
    <property type="entry name" value="Acylphosphatase-like_dom"/>
</dbReference>
<organism evidence="8 9">
    <name type="scientific">Motilimonas cestriensis</name>
    <dbReference type="NCBI Taxonomy" id="2742685"/>
    <lineage>
        <taxon>Bacteria</taxon>
        <taxon>Pseudomonadati</taxon>
        <taxon>Pseudomonadota</taxon>
        <taxon>Gammaproteobacteria</taxon>
        <taxon>Alteromonadales</taxon>
        <taxon>Alteromonadales genera incertae sedis</taxon>
        <taxon>Motilimonas</taxon>
    </lineage>
</organism>
<keyword evidence="5" id="KW-0378">Hydrolase</keyword>
<gene>
    <name evidence="8" type="ORF">K6Y31_10635</name>
</gene>
<dbReference type="PANTHER" id="PTHR47268:SF4">
    <property type="entry name" value="ACYLPHOSPHATASE"/>
    <property type="match status" value="1"/>
</dbReference>
<evidence type="ECO:0000313" key="8">
    <source>
        <dbReference type="EMBL" id="MCE2595271.1"/>
    </source>
</evidence>
<evidence type="ECO:0000256" key="1">
    <source>
        <dbReference type="ARBA" id="ARBA00005614"/>
    </source>
</evidence>
<dbReference type="InterPro" id="IPR020456">
    <property type="entry name" value="Acylphosphatase"/>
</dbReference>